<comment type="caution">
    <text evidence="4">The sequence shown here is derived from an EMBL/GenBank/DDBJ whole genome shotgun (WGS) entry which is preliminary data.</text>
</comment>
<feature type="signal peptide" evidence="3">
    <location>
        <begin position="1"/>
        <end position="25"/>
    </location>
</feature>
<name>A0AAN6Z913_9PEZI</name>
<evidence type="ECO:0000313" key="4">
    <source>
        <dbReference type="EMBL" id="KAK4128754.1"/>
    </source>
</evidence>
<reference evidence="4" key="2">
    <citation type="submission" date="2023-05" db="EMBL/GenBank/DDBJ databases">
        <authorList>
            <consortium name="Lawrence Berkeley National Laboratory"/>
            <person name="Steindorff A."/>
            <person name="Hensen N."/>
            <person name="Bonometti L."/>
            <person name="Westerberg I."/>
            <person name="Brannstrom I.O."/>
            <person name="Guillou S."/>
            <person name="Cros-Aarteil S."/>
            <person name="Calhoun S."/>
            <person name="Haridas S."/>
            <person name="Kuo A."/>
            <person name="Mondo S."/>
            <person name="Pangilinan J."/>
            <person name="Riley R."/>
            <person name="Labutti K."/>
            <person name="Andreopoulos B."/>
            <person name="Lipzen A."/>
            <person name="Chen C."/>
            <person name="Yanf M."/>
            <person name="Daum C."/>
            <person name="Ng V."/>
            <person name="Clum A."/>
            <person name="Ohm R."/>
            <person name="Martin F."/>
            <person name="Silar P."/>
            <person name="Natvig D."/>
            <person name="Lalanne C."/>
            <person name="Gautier V."/>
            <person name="Ament-Velasquez S.L."/>
            <person name="Kruys A."/>
            <person name="Hutchinson M.I."/>
            <person name="Powell A.J."/>
            <person name="Barry K."/>
            <person name="Miller A.N."/>
            <person name="Grigoriev I.V."/>
            <person name="Debuchy R."/>
            <person name="Gladieux P."/>
            <person name="Thoren M.H."/>
            <person name="Johannesson H."/>
        </authorList>
    </citation>
    <scope>NUCLEOTIDE SEQUENCE</scope>
    <source>
        <strain evidence="4">CBS 731.68</strain>
    </source>
</reference>
<keyword evidence="3" id="KW-0732">Signal</keyword>
<accession>A0AAN6Z913</accession>
<organism evidence="4 5">
    <name type="scientific">Parathielavia appendiculata</name>
    <dbReference type="NCBI Taxonomy" id="2587402"/>
    <lineage>
        <taxon>Eukaryota</taxon>
        <taxon>Fungi</taxon>
        <taxon>Dikarya</taxon>
        <taxon>Ascomycota</taxon>
        <taxon>Pezizomycotina</taxon>
        <taxon>Sordariomycetes</taxon>
        <taxon>Sordariomycetidae</taxon>
        <taxon>Sordariales</taxon>
        <taxon>Chaetomiaceae</taxon>
        <taxon>Parathielavia</taxon>
    </lineage>
</organism>
<evidence type="ECO:0000256" key="1">
    <source>
        <dbReference type="SAM" id="MobiDB-lite"/>
    </source>
</evidence>
<evidence type="ECO:0000256" key="3">
    <source>
        <dbReference type="SAM" id="SignalP"/>
    </source>
</evidence>
<feature type="region of interest" description="Disordered" evidence="1">
    <location>
        <begin position="462"/>
        <end position="481"/>
    </location>
</feature>
<proteinExistence type="predicted"/>
<dbReference type="AlphaFoldDB" id="A0AAN6Z913"/>
<keyword evidence="5" id="KW-1185">Reference proteome</keyword>
<keyword evidence="2" id="KW-0472">Membrane</keyword>
<dbReference type="RefSeq" id="XP_062652525.1">
    <property type="nucleotide sequence ID" value="XM_062797320.1"/>
</dbReference>
<reference evidence="4" key="1">
    <citation type="journal article" date="2023" name="Mol. Phylogenet. Evol.">
        <title>Genome-scale phylogeny and comparative genomics of the fungal order Sordariales.</title>
        <authorList>
            <person name="Hensen N."/>
            <person name="Bonometti L."/>
            <person name="Westerberg I."/>
            <person name="Brannstrom I.O."/>
            <person name="Guillou S."/>
            <person name="Cros-Aarteil S."/>
            <person name="Calhoun S."/>
            <person name="Haridas S."/>
            <person name="Kuo A."/>
            <person name="Mondo S."/>
            <person name="Pangilinan J."/>
            <person name="Riley R."/>
            <person name="LaButti K."/>
            <person name="Andreopoulos B."/>
            <person name="Lipzen A."/>
            <person name="Chen C."/>
            <person name="Yan M."/>
            <person name="Daum C."/>
            <person name="Ng V."/>
            <person name="Clum A."/>
            <person name="Steindorff A."/>
            <person name="Ohm R.A."/>
            <person name="Martin F."/>
            <person name="Silar P."/>
            <person name="Natvig D.O."/>
            <person name="Lalanne C."/>
            <person name="Gautier V."/>
            <person name="Ament-Velasquez S.L."/>
            <person name="Kruys A."/>
            <person name="Hutchinson M.I."/>
            <person name="Powell A.J."/>
            <person name="Barry K."/>
            <person name="Miller A.N."/>
            <person name="Grigoriev I.V."/>
            <person name="Debuchy R."/>
            <person name="Gladieux P."/>
            <person name="Hiltunen Thoren M."/>
            <person name="Johannesson H."/>
        </authorList>
    </citation>
    <scope>NUCLEOTIDE SEQUENCE</scope>
    <source>
        <strain evidence="4">CBS 731.68</strain>
    </source>
</reference>
<keyword evidence="2" id="KW-1133">Transmembrane helix</keyword>
<evidence type="ECO:0000313" key="5">
    <source>
        <dbReference type="Proteomes" id="UP001302602"/>
    </source>
</evidence>
<keyword evidence="2" id="KW-0812">Transmembrane</keyword>
<feature type="region of interest" description="Disordered" evidence="1">
    <location>
        <begin position="282"/>
        <end position="322"/>
    </location>
</feature>
<dbReference type="EMBL" id="MU853223">
    <property type="protein sequence ID" value="KAK4128754.1"/>
    <property type="molecule type" value="Genomic_DNA"/>
</dbReference>
<feature type="compositionally biased region" description="Gly residues" evidence="1">
    <location>
        <begin position="462"/>
        <end position="476"/>
    </location>
</feature>
<feature type="compositionally biased region" description="Polar residues" evidence="1">
    <location>
        <begin position="308"/>
        <end position="318"/>
    </location>
</feature>
<feature type="compositionally biased region" description="Low complexity" evidence="1">
    <location>
        <begin position="282"/>
        <end position="307"/>
    </location>
</feature>
<dbReference type="Proteomes" id="UP001302602">
    <property type="component" value="Unassembled WGS sequence"/>
</dbReference>
<feature type="chain" id="PRO_5042883270" evidence="3">
    <location>
        <begin position="26"/>
        <end position="524"/>
    </location>
</feature>
<dbReference type="GeneID" id="87834087"/>
<gene>
    <name evidence="4" type="ORF">N657DRAFT_696130</name>
</gene>
<feature type="transmembrane region" description="Helical" evidence="2">
    <location>
        <begin position="330"/>
        <end position="352"/>
    </location>
</feature>
<sequence length="524" mass="54301">MNFPWGRLAAFIVAALALSPRRAFTSRTDCTSETGSGLTLDADTRYHKAWTVPISGAKPLFGLNKRILDVGRRDCVANGSNYCFGNNVDFCAGCGNCCIEGNYCCGKGKICSEAKCLNPLQRAPVTATSTIFQTVNLVATQRATVVIVVIEKSTVVSAVDATISTAATQTSIVWVTATATALAERAPTGLGLPDQTTSDHVTSTVPPQNCNDAALRPRQAKQGPPPTVTSYVTETTELTSISTTFITVHTTSTEVTTVYLTNTRVLRADTTTTITSTLTLTSHRSSTSTLTTTAPASPIIPPSTASSQPDASTSLNPISTPPQRLPTQTIAGIAAGSSVLALFLAGFVILAVRRRHHSSPKQDEDGEVFSTGTSIFHDNTPGGGGGDSMAMRQPTLPVLPHFAVLPPAHHAVEYRLPVTAAGAAAGGSYGRQQQKHGAGGEYLVVIPPPHRGYRHYVARGRGGGDTAHGASGGGHQRNGSGYTTLVGTPSPTVAGFGLHPARGDGASRAAGLCGGVSLARAGRS</sequence>
<evidence type="ECO:0000256" key="2">
    <source>
        <dbReference type="SAM" id="Phobius"/>
    </source>
</evidence>
<protein>
    <submittedName>
        <fullName evidence="4">Uncharacterized protein</fullName>
    </submittedName>
</protein>